<protein>
    <submittedName>
        <fullName evidence="2">Type IIL restriction-modification enzyme MmeI</fullName>
    </submittedName>
</protein>
<comment type="caution">
    <text evidence="2">The sequence shown here is derived from an EMBL/GenBank/DDBJ whole genome shotgun (WGS) entry which is preliminary data.</text>
</comment>
<feature type="non-terminal residue" evidence="2">
    <location>
        <position position="216"/>
    </location>
</feature>
<gene>
    <name evidence="2" type="ORF">ACFFQ6_38145</name>
</gene>
<reference evidence="2 3" key="1">
    <citation type="submission" date="2024-09" db="EMBL/GenBank/DDBJ databases">
        <authorList>
            <person name="Sun Q."/>
            <person name="Mori K."/>
        </authorList>
    </citation>
    <scope>NUCLEOTIDE SEQUENCE [LARGE SCALE GENOMIC DNA]</scope>
    <source>
        <strain evidence="2 3">JCM 11411</strain>
    </source>
</reference>
<dbReference type="Proteomes" id="UP001589587">
    <property type="component" value="Unassembled WGS sequence"/>
</dbReference>
<proteinExistence type="predicted"/>
<dbReference type="InterPro" id="IPR046820">
    <property type="entry name" value="MmeI_TRD"/>
</dbReference>
<accession>A0ABV5XTQ1</accession>
<dbReference type="Pfam" id="PF20466">
    <property type="entry name" value="MmeI_TRD"/>
    <property type="match status" value="1"/>
</dbReference>
<evidence type="ECO:0000313" key="2">
    <source>
        <dbReference type="EMBL" id="MFB9785523.1"/>
    </source>
</evidence>
<feature type="domain" description="MmeI-like target recognition" evidence="1">
    <location>
        <begin position="56"/>
        <end position="216"/>
    </location>
</feature>
<dbReference type="EMBL" id="JBHMAS010000151">
    <property type="protein sequence ID" value="MFB9785523.1"/>
    <property type="molecule type" value="Genomic_DNA"/>
</dbReference>
<evidence type="ECO:0000313" key="3">
    <source>
        <dbReference type="Proteomes" id="UP001589587"/>
    </source>
</evidence>
<sequence>MGYAYTSFRWSNRARGSAGVTCVVFSLRSRGGRSKYIFTDEIQHKASRINPYLADAPDVWLGRRSSPLCGRLPRLGYGSMPNDGGNLLLTDSEKSELLDRYPESLEFIKGYCGADEFIKGKTRWCLHIPDQSLARARAIPDIDSRLEGVRFHRQKSSEKSTNSLADFPNRFYYYAHKDTDSLIVPSISSERRTYIPIGYVGPDIIGSNKALVMYEA</sequence>
<keyword evidence="3" id="KW-1185">Reference proteome</keyword>
<evidence type="ECO:0000259" key="1">
    <source>
        <dbReference type="Pfam" id="PF20466"/>
    </source>
</evidence>
<organism evidence="2 3">
    <name type="scientific">Rhodococcus baikonurensis</name>
    <dbReference type="NCBI Taxonomy" id="172041"/>
    <lineage>
        <taxon>Bacteria</taxon>
        <taxon>Bacillati</taxon>
        <taxon>Actinomycetota</taxon>
        <taxon>Actinomycetes</taxon>
        <taxon>Mycobacteriales</taxon>
        <taxon>Nocardiaceae</taxon>
        <taxon>Rhodococcus</taxon>
        <taxon>Rhodococcus erythropolis group</taxon>
    </lineage>
</organism>
<name>A0ABV5XTQ1_9NOCA</name>
<dbReference type="RefSeq" id="WP_378377633.1">
    <property type="nucleotide sequence ID" value="NZ_JBHMAS010000151.1"/>
</dbReference>